<dbReference type="AlphaFoldDB" id="A0A6V6Y1V7"/>
<dbReference type="Gene3D" id="3.20.70.20">
    <property type="match status" value="1"/>
</dbReference>
<dbReference type="NCBIfam" id="TIGR04040">
    <property type="entry name" value="glycyl_YjjI"/>
    <property type="match status" value="1"/>
</dbReference>
<dbReference type="Proteomes" id="UP000586454">
    <property type="component" value="Unassembled WGS sequence"/>
</dbReference>
<comment type="caution">
    <text evidence="1">The sequence shown here is derived from an EMBL/GenBank/DDBJ whole genome shotgun (WGS) entry which is preliminary data.</text>
</comment>
<reference evidence="1 2" key="1">
    <citation type="submission" date="2020-06" db="EMBL/GenBank/DDBJ databases">
        <authorList>
            <person name="Criscuolo A."/>
        </authorList>
    </citation>
    <scope>NUCLEOTIDE SEQUENCE [LARGE SCALE GENOMIC DNA]</scope>
    <source>
        <strain evidence="1">1804121828</strain>
    </source>
</reference>
<dbReference type="InterPro" id="IPR016905">
    <property type="entry name" value="Glycyl_radical_YjjI-like"/>
</dbReference>
<dbReference type="SUPFAM" id="SSF51998">
    <property type="entry name" value="PFL-like glycyl radical enzymes"/>
    <property type="match status" value="1"/>
</dbReference>
<dbReference type="EMBL" id="CAIJCS010000016">
    <property type="protein sequence ID" value="CAC9928882.1"/>
    <property type="molecule type" value="Genomic_DNA"/>
</dbReference>
<name>A0A6V6Y1V7_9FIRM</name>
<dbReference type="PIRSF" id="PIRSF028991">
    <property type="entry name" value="Glycl_rad_HI0521_prd"/>
    <property type="match status" value="1"/>
</dbReference>
<evidence type="ECO:0000313" key="2">
    <source>
        <dbReference type="Proteomes" id="UP000586454"/>
    </source>
</evidence>
<keyword evidence="2" id="KW-1185">Reference proteome</keyword>
<dbReference type="RefSeq" id="WP_180499493.1">
    <property type="nucleotide sequence ID" value="NZ_CAIJCS010000016.1"/>
</dbReference>
<gene>
    <name evidence="1" type="ORF">PEPNEM18_00807</name>
</gene>
<accession>A0A6V6Y1V7</accession>
<evidence type="ECO:0000313" key="1">
    <source>
        <dbReference type="EMBL" id="CAC9928882.1"/>
    </source>
</evidence>
<dbReference type="Pfam" id="PF11230">
    <property type="entry name" value="YjjI-like"/>
    <property type="match status" value="1"/>
</dbReference>
<protein>
    <submittedName>
        <fullName evidence="1">Glycine radical enzyme, YjjI family</fullName>
    </submittedName>
</protein>
<proteinExistence type="predicted"/>
<sequence>MERFFTIESVRDAVREIQQDTAQTYGQQTSRLAKIAENVMDYPVKEEDAFYELYDKGEICDLDEGHAPYAPRYILPDYEKYLKEGSEFLRMDAPETLLEATTALLIMYHHVPSVTRFPVYIGALDDLLEPFVQKTDRKEAEAILRNFLIQLDRTVDDSFCHANIGPYETETGNIILDLVEELQIVTPNMTLLYDEDKTPDSFAEKALKASLTCANPAFANHKYYSSDFGDVDYGIASCYNALPKHGGAFTLSRLRLNKIAEGAESVDAFFENNLPRAIDTMLHFMESKIQYLVEETSFFKSNFLVKEDFVDIDNFVGLFGMVGLAECTQELLKKEGVEAKYGVDEAADDMGIRVMDFIEERVKNFKSAYSPVWNHRFMLHAQVGAANDLGTTAAHRIPIGQEPDLYNHLRQAAKFQKYFPSGVGDHFPFDETAKRNPKAVLDVFKGGFKLGNRYLSAYNDDGDLIRVTGYLVKKSDVEAFKAGKQVTYDTAQYAADPLTKYGILDRKVEGV</sequence>
<organism evidence="1 2">
    <name type="scientific">Aedoeadaptatus nemausensis</name>
    <dbReference type="NCBI Taxonomy" id="2582829"/>
    <lineage>
        <taxon>Bacteria</taxon>
        <taxon>Bacillati</taxon>
        <taxon>Bacillota</taxon>
        <taxon>Tissierellia</taxon>
        <taxon>Tissierellales</taxon>
        <taxon>Peptoniphilaceae</taxon>
        <taxon>Aedoeadaptatus</taxon>
    </lineage>
</organism>